<feature type="domain" description="NADP-dependent oxidoreductase" evidence="8">
    <location>
        <begin position="21"/>
        <end position="265"/>
    </location>
</feature>
<dbReference type="PROSITE" id="PS00062">
    <property type="entry name" value="ALDOKETO_REDUCTASE_2"/>
    <property type="match status" value="1"/>
</dbReference>
<dbReference type="Pfam" id="PF00248">
    <property type="entry name" value="Aldo_ket_red"/>
    <property type="match status" value="1"/>
</dbReference>
<keyword evidence="10" id="KW-1185">Reference proteome</keyword>
<dbReference type="InterPro" id="IPR036812">
    <property type="entry name" value="NAD(P)_OxRdtase_dom_sf"/>
</dbReference>
<dbReference type="Proteomes" id="UP000185895">
    <property type="component" value="Unassembled WGS sequence"/>
</dbReference>
<evidence type="ECO:0000256" key="3">
    <source>
        <dbReference type="ARBA" id="ARBA00023002"/>
    </source>
</evidence>
<evidence type="ECO:0000256" key="7">
    <source>
        <dbReference type="PIRSR" id="PIRSR000097-3"/>
    </source>
</evidence>
<evidence type="ECO:0000256" key="6">
    <source>
        <dbReference type="PIRSR" id="PIRSR000097-2"/>
    </source>
</evidence>
<dbReference type="FunFam" id="3.20.20.100:FF:000002">
    <property type="entry name" value="2,5-diketo-D-gluconic acid reductase A"/>
    <property type="match status" value="1"/>
</dbReference>
<evidence type="ECO:0000313" key="9">
    <source>
        <dbReference type="EMBL" id="OEY94789.1"/>
    </source>
</evidence>
<name>A0A1E7R5Z9_9GAMM</name>
<feature type="active site" description="Proton donor" evidence="5">
    <location>
        <position position="55"/>
    </location>
</feature>
<evidence type="ECO:0000256" key="1">
    <source>
        <dbReference type="ARBA" id="ARBA00007905"/>
    </source>
</evidence>
<comment type="caution">
    <text evidence="9">The sequence shown here is derived from an EMBL/GenBank/DDBJ whole genome shotgun (WGS) entry which is preliminary data.</text>
</comment>
<dbReference type="PRINTS" id="PR00069">
    <property type="entry name" value="ALDKETRDTASE"/>
</dbReference>
<dbReference type="PROSITE" id="PS00063">
    <property type="entry name" value="ALDOKETO_REDUCTASE_3"/>
    <property type="match status" value="1"/>
</dbReference>
<evidence type="ECO:0000256" key="5">
    <source>
        <dbReference type="PIRSR" id="PIRSR000097-1"/>
    </source>
</evidence>
<gene>
    <name evidence="9" type="ORF">BJI46_13310</name>
</gene>
<keyword evidence="3" id="KW-0560">Oxidoreductase</keyword>
<protein>
    <recommendedName>
        <fullName evidence="8">NADP-dependent oxidoreductase domain-containing protein</fullName>
    </recommendedName>
</protein>
<dbReference type="AlphaFoldDB" id="A0A1E7R5Z9"/>
<evidence type="ECO:0000313" key="10">
    <source>
        <dbReference type="Proteomes" id="UP000185895"/>
    </source>
</evidence>
<dbReference type="STRING" id="1262585.BJI46_13310"/>
<comment type="similarity">
    <text evidence="1">Belongs to the aldo/keto reductase family.</text>
</comment>
<dbReference type="GO" id="GO:0016616">
    <property type="term" value="F:oxidoreductase activity, acting on the CH-OH group of donors, NAD or NADP as acceptor"/>
    <property type="evidence" value="ECO:0007669"/>
    <property type="project" value="UniProtKB-ARBA"/>
</dbReference>
<proteinExistence type="inferred from homology"/>
<keyword evidence="2" id="KW-0521">NADP</keyword>
<dbReference type="PIRSF" id="PIRSF000097">
    <property type="entry name" value="AKR"/>
    <property type="match status" value="1"/>
</dbReference>
<comment type="catalytic activity">
    <reaction evidence="4">
        <text>hydroxyacetone + NADP(+) = methylglyoxal + NADPH + H(+)</text>
        <dbReference type="Rhea" id="RHEA:27986"/>
        <dbReference type="ChEBI" id="CHEBI:15378"/>
        <dbReference type="ChEBI" id="CHEBI:17158"/>
        <dbReference type="ChEBI" id="CHEBI:27957"/>
        <dbReference type="ChEBI" id="CHEBI:57783"/>
        <dbReference type="ChEBI" id="CHEBI:58349"/>
    </reaction>
</comment>
<evidence type="ECO:0000256" key="2">
    <source>
        <dbReference type="ARBA" id="ARBA00022857"/>
    </source>
</evidence>
<dbReference type="EMBL" id="MKKK01000030">
    <property type="protein sequence ID" value="OEY94789.1"/>
    <property type="molecule type" value="Genomic_DNA"/>
</dbReference>
<dbReference type="RefSeq" id="WP_070070113.1">
    <property type="nucleotide sequence ID" value="NZ_MKKK01000030.1"/>
</dbReference>
<dbReference type="OrthoDB" id="9804790at2"/>
<organism evidence="9 10">
    <name type="scientific">Acinetobacter qingfengensis</name>
    <dbReference type="NCBI Taxonomy" id="1262585"/>
    <lineage>
        <taxon>Bacteria</taxon>
        <taxon>Pseudomonadati</taxon>
        <taxon>Pseudomonadota</taxon>
        <taxon>Gammaproteobacteria</taxon>
        <taxon>Moraxellales</taxon>
        <taxon>Moraxellaceae</taxon>
        <taxon>Acinetobacter</taxon>
    </lineage>
</organism>
<dbReference type="InterPro" id="IPR023210">
    <property type="entry name" value="NADP_OxRdtase_dom"/>
</dbReference>
<dbReference type="SUPFAM" id="SSF51430">
    <property type="entry name" value="NAD(P)-linked oxidoreductase"/>
    <property type="match status" value="1"/>
</dbReference>
<dbReference type="PANTHER" id="PTHR43827">
    <property type="entry name" value="2,5-DIKETO-D-GLUCONIC ACID REDUCTASE"/>
    <property type="match status" value="1"/>
</dbReference>
<dbReference type="InterPro" id="IPR018170">
    <property type="entry name" value="Aldo/ket_reductase_CS"/>
</dbReference>
<dbReference type="PANTHER" id="PTHR43827:SF3">
    <property type="entry name" value="NADP-DEPENDENT OXIDOREDUCTASE DOMAIN-CONTAINING PROTEIN"/>
    <property type="match status" value="1"/>
</dbReference>
<evidence type="ECO:0000259" key="8">
    <source>
        <dbReference type="Pfam" id="PF00248"/>
    </source>
</evidence>
<evidence type="ECO:0000256" key="4">
    <source>
        <dbReference type="ARBA" id="ARBA00049445"/>
    </source>
</evidence>
<dbReference type="Gene3D" id="3.20.20.100">
    <property type="entry name" value="NADP-dependent oxidoreductase domain"/>
    <property type="match status" value="1"/>
</dbReference>
<accession>A0A1E7R5Z9</accession>
<sequence>MTSAKIFDQQVTLNDGKNIPKLGLGVWQATQQQASDAVREALQSGYQLIDTAAIYENEEGVGAGIQQSGINREEIFVTTKLWNDAQGKETAVTALEQSLEKLKLDYVDLYLIHWPVPTADKYLETWQTLIELKEKGLARSIGVSNFHAAHLRRLIDETGVTPTVNQIEIHPYFQQHALRAVNQDLNIQTQSWSPLAQNKAINDEVIKNIALKHHKTPAQIIIRWHLQNDLILIPKTVTSTRIKENFDVFNFELDQTDLEAIAQLDQVDGRVGPDPDVFG</sequence>
<feature type="site" description="Lowers pKa of active site Tyr" evidence="7">
    <location>
        <position position="80"/>
    </location>
</feature>
<feature type="binding site" evidence="6">
    <location>
        <position position="113"/>
    </location>
    <ligand>
        <name>substrate</name>
    </ligand>
</feature>
<dbReference type="InterPro" id="IPR020471">
    <property type="entry name" value="AKR"/>
</dbReference>
<reference evidence="9 10" key="1">
    <citation type="submission" date="2016-09" db="EMBL/GenBank/DDBJ databases">
        <authorList>
            <person name="Capua I."/>
            <person name="De Benedictis P."/>
            <person name="Joannis T."/>
            <person name="Lombin L.H."/>
            <person name="Cattoli G."/>
        </authorList>
    </citation>
    <scope>NUCLEOTIDE SEQUENCE [LARGE SCALE GENOMIC DNA]</scope>
    <source>
        <strain evidence="9 10">ANC 4671</strain>
    </source>
</reference>